<feature type="region of interest" description="Disordered" evidence="1">
    <location>
        <begin position="54"/>
        <end position="113"/>
    </location>
</feature>
<keyword evidence="3" id="KW-1185">Reference proteome</keyword>
<reference evidence="2 3" key="1">
    <citation type="journal article" date="2017" name="Mol. Ecol.">
        <title>Comparative and population genomic landscape of Phellinus noxius: A hypervariable fungus causing root rot in trees.</title>
        <authorList>
            <person name="Chung C.L."/>
            <person name="Lee T.J."/>
            <person name="Akiba M."/>
            <person name="Lee H.H."/>
            <person name="Kuo T.H."/>
            <person name="Liu D."/>
            <person name="Ke H.M."/>
            <person name="Yokoi T."/>
            <person name="Roa M.B."/>
            <person name="Lu M.J."/>
            <person name="Chang Y.Y."/>
            <person name="Ann P.J."/>
            <person name="Tsai J.N."/>
            <person name="Chen C.Y."/>
            <person name="Tzean S.S."/>
            <person name="Ota Y."/>
            <person name="Hattori T."/>
            <person name="Sahashi N."/>
            <person name="Liou R.F."/>
            <person name="Kikuchi T."/>
            <person name="Tsai I.J."/>
        </authorList>
    </citation>
    <scope>NUCLEOTIDE SEQUENCE [LARGE SCALE GENOMIC DNA]</scope>
    <source>
        <strain evidence="2 3">FFPRI411160</strain>
    </source>
</reference>
<organism evidence="2 3">
    <name type="scientific">Pyrrhoderma noxium</name>
    <dbReference type="NCBI Taxonomy" id="2282107"/>
    <lineage>
        <taxon>Eukaryota</taxon>
        <taxon>Fungi</taxon>
        <taxon>Dikarya</taxon>
        <taxon>Basidiomycota</taxon>
        <taxon>Agaricomycotina</taxon>
        <taxon>Agaricomycetes</taxon>
        <taxon>Hymenochaetales</taxon>
        <taxon>Hymenochaetaceae</taxon>
        <taxon>Pyrrhoderma</taxon>
    </lineage>
</organism>
<evidence type="ECO:0000256" key="1">
    <source>
        <dbReference type="SAM" id="MobiDB-lite"/>
    </source>
</evidence>
<sequence>MKIPFLKSKPKNPDPVSKFVQNYSAANDHANGHSYIKTHKSSGRYYTYEYGHVTQPSRQHQSHRGDGYGDIRYQTSGKSSGSLGITGKTNQAFYNSSNGRSRGGDSNAKEIPKRTFFHKREKVKRGQLSYDDCLGSAW</sequence>
<dbReference type="InParanoid" id="A0A286U9L3"/>
<comment type="caution">
    <text evidence="2">The sequence shown here is derived from an EMBL/GenBank/DDBJ whole genome shotgun (WGS) entry which is preliminary data.</text>
</comment>
<dbReference type="Proteomes" id="UP000217199">
    <property type="component" value="Unassembled WGS sequence"/>
</dbReference>
<name>A0A286U9L3_9AGAM</name>
<accession>A0A286U9L3</accession>
<dbReference type="AlphaFoldDB" id="A0A286U9L3"/>
<proteinExistence type="predicted"/>
<protein>
    <submittedName>
        <fullName evidence="2">Uncharacterized protein</fullName>
    </submittedName>
</protein>
<feature type="compositionally biased region" description="Low complexity" evidence="1">
    <location>
        <begin position="95"/>
        <end position="106"/>
    </location>
</feature>
<feature type="compositionally biased region" description="Polar residues" evidence="1">
    <location>
        <begin position="73"/>
        <end position="94"/>
    </location>
</feature>
<gene>
    <name evidence="2" type="ORF">PNOK_0790200</name>
</gene>
<dbReference type="EMBL" id="NBII01000008">
    <property type="protein sequence ID" value="PAV16282.1"/>
    <property type="molecule type" value="Genomic_DNA"/>
</dbReference>
<evidence type="ECO:0000313" key="2">
    <source>
        <dbReference type="EMBL" id="PAV16282.1"/>
    </source>
</evidence>
<evidence type="ECO:0000313" key="3">
    <source>
        <dbReference type="Proteomes" id="UP000217199"/>
    </source>
</evidence>